<dbReference type="GeneID" id="6013272"/>
<accession>A8NVI3</accession>
<feature type="compositionally biased region" description="Low complexity" evidence="1">
    <location>
        <begin position="498"/>
        <end position="512"/>
    </location>
</feature>
<dbReference type="Proteomes" id="UP000001861">
    <property type="component" value="Unassembled WGS sequence"/>
</dbReference>
<feature type="compositionally biased region" description="Polar residues" evidence="1">
    <location>
        <begin position="383"/>
        <end position="401"/>
    </location>
</feature>
<feature type="region of interest" description="Disordered" evidence="1">
    <location>
        <begin position="331"/>
        <end position="452"/>
    </location>
</feature>
<feature type="compositionally biased region" description="Polar residues" evidence="1">
    <location>
        <begin position="513"/>
        <end position="529"/>
    </location>
</feature>
<feature type="region of interest" description="Disordered" evidence="1">
    <location>
        <begin position="90"/>
        <end position="138"/>
    </location>
</feature>
<dbReference type="InParanoid" id="A8NVI3"/>
<feature type="compositionally biased region" description="Polar residues" evidence="1">
    <location>
        <begin position="433"/>
        <end position="442"/>
    </location>
</feature>
<feature type="region of interest" description="Disordered" evidence="1">
    <location>
        <begin position="628"/>
        <end position="653"/>
    </location>
</feature>
<name>A8NVI3_COPC7</name>
<dbReference type="EMBL" id="AACS02000004">
    <property type="protein sequence ID" value="EAU85133.1"/>
    <property type="molecule type" value="Genomic_DNA"/>
</dbReference>
<evidence type="ECO:0000313" key="2">
    <source>
        <dbReference type="EMBL" id="EAU85133.1"/>
    </source>
</evidence>
<gene>
    <name evidence="2" type="ORF">CC1G_08106</name>
</gene>
<dbReference type="AlphaFoldDB" id="A8NVI3"/>
<feature type="region of interest" description="Disordered" evidence="1">
    <location>
        <begin position="467"/>
        <end position="539"/>
    </location>
</feature>
<feature type="compositionally biased region" description="Polar residues" evidence="1">
    <location>
        <begin position="108"/>
        <end position="128"/>
    </location>
</feature>
<evidence type="ECO:0000313" key="3">
    <source>
        <dbReference type="Proteomes" id="UP000001861"/>
    </source>
</evidence>
<keyword evidence="3" id="KW-1185">Reference proteome</keyword>
<comment type="caution">
    <text evidence="2">The sequence shown here is derived from an EMBL/GenBank/DDBJ whole genome shotgun (WGS) entry which is preliminary data.</text>
</comment>
<sequence>MTLKSYEERIHYRVAMRAFSASNAQYERVNDNLQLNEKFSSGFSGMVQLPQGGQVAATAATRDQTKFSTHAHEQAKFRTGRVRSFAEPVPFRPVASPPIDSGRARNHPTVSRSQPATSLNQPAVSRNQPAAAHDHTAAHNHPATLESLVDIDMSSTLAKRGSASSAGTRTTVSASTTTMESYATANTTATVGSYATANTSASTDTTRGTNTSGTTNTRTMNTTRTLTRTGTTNTTSTADELISAHIPTIRPVTSSPVPQVQTLNRRGGLNQAAGSYSYGGARAKLRGRARVSFGGSLVASESKQDGGQGKAIGGEVVENGREVVKDGGQVAKNGGQAITSGQPKTKQSSPLRLVTPGPSNESLEDSDCGYRASSEMCRESVASAGTQAEVGSSSTPESGITVSGGRGGSQEQGNAGQGNGYAAPLGYSKRRPTTPNVNSNGRTRCGGGIGTDQVDYKVNVIEDRRASIRPITSPNSKVQDCGAASKTAAGVPPTTTRSNSNSSDPFSSSSPDHTPNGTLSQSHPNSPSQKFPPAVRPCTQGSIRQPIIQPLALQPRFTSSLSSSSALELVDELLEERSDCLRLAQLNKAYIREIDCQLFRLKELLERKGYAYGLFRLERELEDVGLDINTQQTPNNPDHRRRHTTDEREISPIKGQDNPDLLFQKRRGYSRLVDEAMTEVMFLDAHLFKLKRHFERKGYAFELFVLKRRLEDEGINLPFRAVQVPGEDEEEIQRLCEW</sequence>
<protein>
    <submittedName>
        <fullName evidence="2">Uncharacterized protein</fullName>
    </submittedName>
</protein>
<evidence type="ECO:0000256" key="1">
    <source>
        <dbReference type="SAM" id="MobiDB-lite"/>
    </source>
</evidence>
<reference evidence="2 3" key="1">
    <citation type="journal article" date="2010" name="Proc. Natl. Acad. Sci. U.S.A.">
        <title>Insights into evolution of multicellular fungi from the assembled chromosomes of the mushroom Coprinopsis cinerea (Coprinus cinereus).</title>
        <authorList>
            <person name="Stajich J.E."/>
            <person name="Wilke S.K."/>
            <person name="Ahren D."/>
            <person name="Au C.H."/>
            <person name="Birren B.W."/>
            <person name="Borodovsky M."/>
            <person name="Burns C."/>
            <person name="Canback B."/>
            <person name="Casselton L.A."/>
            <person name="Cheng C.K."/>
            <person name="Deng J."/>
            <person name="Dietrich F.S."/>
            <person name="Fargo D.C."/>
            <person name="Farman M.L."/>
            <person name="Gathman A.C."/>
            <person name="Goldberg J."/>
            <person name="Guigo R."/>
            <person name="Hoegger P.J."/>
            <person name="Hooker J.B."/>
            <person name="Huggins A."/>
            <person name="James T.Y."/>
            <person name="Kamada T."/>
            <person name="Kilaru S."/>
            <person name="Kodira C."/>
            <person name="Kues U."/>
            <person name="Kupfer D."/>
            <person name="Kwan H.S."/>
            <person name="Lomsadze A."/>
            <person name="Li W."/>
            <person name="Lilly W.W."/>
            <person name="Ma L.J."/>
            <person name="Mackey A.J."/>
            <person name="Manning G."/>
            <person name="Martin F."/>
            <person name="Muraguchi H."/>
            <person name="Natvig D.O."/>
            <person name="Palmerini H."/>
            <person name="Ramesh M.A."/>
            <person name="Rehmeyer C.J."/>
            <person name="Roe B.A."/>
            <person name="Shenoy N."/>
            <person name="Stanke M."/>
            <person name="Ter-Hovhannisyan V."/>
            <person name="Tunlid A."/>
            <person name="Velagapudi R."/>
            <person name="Vision T.J."/>
            <person name="Zeng Q."/>
            <person name="Zolan M.E."/>
            <person name="Pukkila P.J."/>
        </authorList>
    </citation>
    <scope>NUCLEOTIDE SEQUENCE [LARGE SCALE GENOMIC DNA]</scope>
    <source>
        <strain evidence="3">Okayama-7 / 130 / ATCC MYA-4618 / FGSC 9003</strain>
    </source>
</reference>
<dbReference type="RefSeq" id="XP_001836721.1">
    <property type="nucleotide sequence ID" value="XM_001836669.1"/>
</dbReference>
<dbReference type="VEuPathDB" id="FungiDB:CC1G_08106"/>
<proteinExistence type="predicted"/>
<feature type="region of interest" description="Disordered" evidence="1">
    <location>
        <begin position="199"/>
        <end position="219"/>
    </location>
</feature>
<dbReference type="KEGG" id="cci:CC1G_08106"/>
<feature type="compositionally biased region" description="Gly residues" evidence="1">
    <location>
        <begin position="402"/>
        <end position="419"/>
    </location>
</feature>
<feature type="compositionally biased region" description="Polar residues" evidence="1">
    <location>
        <begin position="336"/>
        <end position="350"/>
    </location>
</feature>
<organism evidence="2 3">
    <name type="scientific">Coprinopsis cinerea (strain Okayama-7 / 130 / ATCC MYA-4618 / FGSC 9003)</name>
    <name type="common">Inky cap fungus</name>
    <name type="synonym">Hormographiella aspergillata</name>
    <dbReference type="NCBI Taxonomy" id="240176"/>
    <lineage>
        <taxon>Eukaryota</taxon>
        <taxon>Fungi</taxon>
        <taxon>Dikarya</taxon>
        <taxon>Basidiomycota</taxon>
        <taxon>Agaricomycotina</taxon>
        <taxon>Agaricomycetes</taxon>
        <taxon>Agaricomycetidae</taxon>
        <taxon>Agaricales</taxon>
        <taxon>Agaricineae</taxon>
        <taxon>Psathyrellaceae</taxon>
        <taxon>Coprinopsis</taxon>
    </lineage>
</organism>